<gene>
    <name evidence="1" type="ORF">LAL4801_05693</name>
</gene>
<evidence type="ECO:0000313" key="2">
    <source>
        <dbReference type="Proteomes" id="UP000048926"/>
    </source>
</evidence>
<dbReference type="Proteomes" id="UP000048926">
    <property type="component" value="Unassembled WGS sequence"/>
</dbReference>
<accession>A0A0M6YDY9</accession>
<dbReference type="EMBL" id="CXST01000006">
    <property type="protein sequence ID" value="CTQ47231.1"/>
    <property type="molecule type" value="Genomic_DNA"/>
</dbReference>
<reference evidence="2" key="1">
    <citation type="submission" date="2015-07" db="EMBL/GenBank/DDBJ databases">
        <authorList>
            <person name="Rodrigo-Torres Lidia"/>
            <person name="Arahal R.David."/>
        </authorList>
    </citation>
    <scope>NUCLEOTIDE SEQUENCE [LARGE SCALE GENOMIC DNA]</scope>
    <source>
        <strain evidence="2">CECT 4801</strain>
    </source>
</reference>
<dbReference type="RefSeq" id="WP_055661283.1">
    <property type="nucleotide sequence ID" value="NZ_CXST01000006.1"/>
</dbReference>
<dbReference type="AlphaFoldDB" id="A0A0M6YDY9"/>
<sequence length="132" mass="14789">MTVILKDNRSEIADIVGRKYVTILRTVADPTSSIKANPKDVRSSIRILVATEIGNSVADELIEYGLTNALSDHDEYQLREETTNRRFEIAKGMIDRLMHAHFFRDLGLMLHKGGVRALAREYPSQQSSATGT</sequence>
<proteinExistence type="predicted"/>
<organism evidence="1 2">
    <name type="scientific">Roseibium aggregatum</name>
    <dbReference type="NCBI Taxonomy" id="187304"/>
    <lineage>
        <taxon>Bacteria</taxon>
        <taxon>Pseudomonadati</taxon>
        <taxon>Pseudomonadota</taxon>
        <taxon>Alphaproteobacteria</taxon>
        <taxon>Hyphomicrobiales</taxon>
        <taxon>Stappiaceae</taxon>
        <taxon>Roseibium</taxon>
    </lineage>
</organism>
<keyword evidence="2" id="KW-1185">Reference proteome</keyword>
<name>A0A0M6YDY9_9HYPH</name>
<evidence type="ECO:0000313" key="1">
    <source>
        <dbReference type="EMBL" id="CTQ47231.1"/>
    </source>
</evidence>
<protein>
    <submittedName>
        <fullName evidence="1">Uncharacterized protein</fullName>
    </submittedName>
</protein>